<proteinExistence type="predicted"/>
<evidence type="ECO:0000313" key="1">
    <source>
        <dbReference type="EMBL" id="BBP00884.1"/>
    </source>
</evidence>
<reference evidence="2" key="1">
    <citation type="submission" date="2019-11" db="EMBL/GenBank/DDBJ databases">
        <title>Isolation and characterization of a novel species in the genus Sulfuriferula.</title>
        <authorList>
            <person name="Mochizuki J."/>
            <person name="Kojima H."/>
            <person name="Fukui M."/>
        </authorList>
    </citation>
    <scope>NUCLEOTIDE SEQUENCE [LARGE SCALE GENOMIC DNA]</scope>
    <source>
        <strain evidence="2">SGTM</strain>
    </source>
</reference>
<dbReference type="InterPro" id="IPR027417">
    <property type="entry name" value="P-loop_NTPase"/>
</dbReference>
<dbReference type="KEGG" id="sniv:SFSGTM_15920"/>
<dbReference type="SUPFAM" id="SSF52540">
    <property type="entry name" value="P-loop containing nucleoside triphosphate hydrolases"/>
    <property type="match status" value="1"/>
</dbReference>
<dbReference type="AlphaFoldDB" id="A0A809RJ76"/>
<organism evidence="1 2">
    <name type="scientific">Sulfuriferula nivalis</name>
    <dbReference type="NCBI Taxonomy" id="2675298"/>
    <lineage>
        <taxon>Bacteria</taxon>
        <taxon>Pseudomonadati</taxon>
        <taxon>Pseudomonadota</taxon>
        <taxon>Betaproteobacteria</taxon>
        <taxon>Nitrosomonadales</taxon>
        <taxon>Sulfuricellaceae</taxon>
        <taxon>Sulfuriferula</taxon>
    </lineage>
</organism>
<keyword evidence="2" id="KW-1185">Reference proteome</keyword>
<protein>
    <recommendedName>
        <fullName evidence="3">ABC transporter domain-containing protein</fullName>
    </recommendedName>
</protein>
<sequence length="126" mass="14645">MISPELPLRVNLTCLENIALIDQLHQHATWIHASERAQQLLTCMGYQDIATKRDEDLTYSQRFAVKMARAIMLKRPLIVIDRPALLLPDVFYPQILRSTLACLLHEACEYVIIDYSWYTPLYETLP</sequence>
<dbReference type="RefSeq" id="WP_162084733.1">
    <property type="nucleotide sequence ID" value="NZ_AP021881.1"/>
</dbReference>
<dbReference type="Proteomes" id="UP000463939">
    <property type="component" value="Chromosome"/>
</dbReference>
<evidence type="ECO:0008006" key="3">
    <source>
        <dbReference type="Google" id="ProtNLM"/>
    </source>
</evidence>
<evidence type="ECO:0000313" key="2">
    <source>
        <dbReference type="Proteomes" id="UP000463939"/>
    </source>
</evidence>
<dbReference type="EMBL" id="AP021881">
    <property type="protein sequence ID" value="BBP00884.1"/>
    <property type="molecule type" value="Genomic_DNA"/>
</dbReference>
<accession>A0A809RJ76</accession>
<gene>
    <name evidence="1" type="ORF">SFSGTM_15920</name>
</gene>
<dbReference type="Gene3D" id="3.40.50.300">
    <property type="entry name" value="P-loop containing nucleotide triphosphate hydrolases"/>
    <property type="match status" value="1"/>
</dbReference>
<name>A0A809RJ76_9PROT</name>